<protein>
    <recommendedName>
        <fullName evidence="5">Secreted protein</fullName>
    </recommendedName>
</protein>
<keyword evidence="2" id="KW-0732">Signal</keyword>
<evidence type="ECO:0000313" key="4">
    <source>
        <dbReference type="Proteomes" id="UP000756346"/>
    </source>
</evidence>
<evidence type="ECO:0008006" key="5">
    <source>
        <dbReference type="Google" id="ProtNLM"/>
    </source>
</evidence>
<evidence type="ECO:0000313" key="3">
    <source>
        <dbReference type="EMBL" id="KAH7027211.1"/>
    </source>
</evidence>
<sequence length="161" mass="17535">MAAAARTTTATMHALLVVGLARLLLAVGLSGPARRCEDVRRLLPRMAQLLCRLARLLRRLVRSRPPLVPARQLFGSVGPPLGSRLEQPGPRRRRCPWGCWTGSLTPMSVNRAASPGPPRPSSRRSRTRRGPRSAGLNMSRLNGSSTKSSKICLVNTRKGTE</sequence>
<dbReference type="RefSeq" id="XP_046010010.1">
    <property type="nucleotide sequence ID" value="XM_046154363.1"/>
</dbReference>
<evidence type="ECO:0000256" key="2">
    <source>
        <dbReference type="SAM" id="SignalP"/>
    </source>
</evidence>
<keyword evidence="4" id="KW-1185">Reference proteome</keyword>
<name>A0A9P8Y153_9PEZI</name>
<dbReference type="AlphaFoldDB" id="A0A9P8Y153"/>
<dbReference type="EMBL" id="JAGTJQ010000007">
    <property type="protein sequence ID" value="KAH7027211.1"/>
    <property type="molecule type" value="Genomic_DNA"/>
</dbReference>
<dbReference type="Proteomes" id="UP000756346">
    <property type="component" value="Unassembled WGS sequence"/>
</dbReference>
<dbReference type="GeneID" id="70183909"/>
<organism evidence="3 4">
    <name type="scientific">Microdochium trichocladiopsis</name>
    <dbReference type="NCBI Taxonomy" id="1682393"/>
    <lineage>
        <taxon>Eukaryota</taxon>
        <taxon>Fungi</taxon>
        <taxon>Dikarya</taxon>
        <taxon>Ascomycota</taxon>
        <taxon>Pezizomycotina</taxon>
        <taxon>Sordariomycetes</taxon>
        <taxon>Xylariomycetidae</taxon>
        <taxon>Xylariales</taxon>
        <taxon>Microdochiaceae</taxon>
        <taxon>Microdochium</taxon>
    </lineage>
</organism>
<feature type="compositionally biased region" description="Polar residues" evidence="1">
    <location>
        <begin position="139"/>
        <end position="149"/>
    </location>
</feature>
<proteinExistence type="predicted"/>
<feature type="chain" id="PRO_5040404679" description="Secreted protein" evidence="2">
    <location>
        <begin position="27"/>
        <end position="161"/>
    </location>
</feature>
<feature type="compositionally biased region" description="Basic residues" evidence="1">
    <location>
        <begin position="121"/>
        <end position="131"/>
    </location>
</feature>
<comment type="caution">
    <text evidence="3">The sequence shown here is derived from an EMBL/GenBank/DDBJ whole genome shotgun (WGS) entry which is preliminary data.</text>
</comment>
<accession>A0A9P8Y153</accession>
<evidence type="ECO:0000256" key="1">
    <source>
        <dbReference type="SAM" id="MobiDB-lite"/>
    </source>
</evidence>
<reference evidence="3" key="1">
    <citation type="journal article" date="2021" name="Nat. Commun.">
        <title>Genetic determinants of endophytism in the Arabidopsis root mycobiome.</title>
        <authorList>
            <person name="Mesny F."/>
            <person name="Miyauchi S."/>
            <person name="Thiergart T."/>
            <person name="Pickel B."/>
            <person name="Atanasova L."/>
            <person name="Karlsson M."/>
            <person name="Huettel B."/>
            <person name="Barry K.W."/>
            <person name="Haridas S."/>
            <person name="Chen C."/>
            <person name="Bauer D."/>
            <person name="Andreopoulos W."/>
            <person name="Pangilinan J."/>
            <person name="LaButti K."/>
            <person name="Riley R."/>
            <person name="Lipzen A."/>
            <person name="Clum A."/>
            <person name="Drula E."/>
            <person name="Henrissat B."/>
            <person name="Kohler A."/>
            <person name="Grigoriev I.V."/>
            <person name="Martin F.M."/>
            <person name="Hacquard S."/>
        </authorList>
    </citation>
    <scope>NUCLEOTIDE SEQUENCE</scope>
    <source>
        <strain evidence="3">MPI-CAGE-CH-0230</strain>
    </source>
</reference>
<feature type="signal peptide" evidence="2">
    <location>
        <begin position="1"/>
        <end position="26"/>
    </location>
</feature>
<gene>
    <name evidence="3" type="ORF">B0I36DRAFT_326672</name>
</gene>
<feature type="region of interest" description="Disordered" evidence="1">
    <location>
        <begin position="106"/>
        <end position="161"/>
    </location>
</feature>